<accession>A0ABP9H6G6</accession>
<dbReference type="Proteomes" id="UP001500466">
    <property type="component" value="Unassembled WGS sequence"/>
</dbReference>
<gene>
    <name evidence="2" type="ORF">GCM10023205_25120</name>
</gene>
<name>A0ABP9H6G6_9ACTN</name>
<evidence type="ECO:0000313" key="2">
    <source>
        <dbReference type="EMBL" id="GAA4960740.1"/>
    </source>
</evidence>
<reference evidence="3" key="1">
    <citation type="journal article" date="2019" name="Int. J. Syst. Evol. Microbiol.">
        <title>The Global Catalogue of Microorganisms (GCM) 10K type strain sequencing project: providing services to taxonomists for standard genome sequencing and annotation.</title>
        <authorList>
            <consortium name="The Broad Institute Genomics Platform"/>
            <consortium name="The Broad Institute Genome Sequencing Center for Infectious Disease"/>
            <person name="Wu L."/>
            <person name="Ma J."/>
        </authorList>
    </citation>
    <scope>NUCLEOTIDE SEQUENCE [LARGE SCALE GENOMIC DNA]</scope>
    <source>
        <strain evidence="3">JCM 17986</strain>
    </source>
</reference>
<dbReference type="InterPro" id="IPR011009">
    <property type="entry name" value="Kinase-like_dom_sf"/>
</dbReference>
<dbReference type="EMBL" id="BAABHS010000007">
    <property type="protein sequence ID" value="GAA4960740.1"/>
    <property type="molecule type" value="Genomic_DNA"/>
</dbReference>
<evidence type="ECO:0000313" key="3">
    <source>
        <dbReference type="Proteomes" id="UP001500466"/>
    </source>
</evidence>
<protein>
    <recommendedName>
        <fullName evidence="1">Aminoglycoside phosphotransferase domain-containing protein</fullName>
    </recommendedName>
</protein>
<evidence type="ECO:0000259" key="1">
    <source>
        <dbReference type="Pfam" id="PF01636"/>
    </source>
</evidence>
<sequence length="304" mass="32653">MATYTGLDRLDLPGLAARYGLREVRAEPLVGGAVNSSFRLRSTAGEFVLTALDGHDAATAVELARRTRMFAALGVPTGDVVPDTAGALVTAVGPHQVMLKQWLAGRVHTSLPERLLRDAGELLARLHLLPATATGLPSGTRRLSEADLAGMETCTDREFRDWVSGTAVLPTPHAGTEVVCHGDLFMDNLVERPDGSLAVIDWETASIDDPVFDLGMAAVGLCQSPEGDRIDPARLTLLLDGYTRLRPLPDADRARLPDTIVESCVLLAVHRYHRRGTGRAHRQLIPVAASARTLSQDAESQAIH</sequence>
<feature type="domain" description="Aminoglycoside phosphotransferase" evidence="1">
    <location>
        <begin position="26"/>
        <end position="248"/>
    </location>
</feature>
<dbReference type="RefSeq" id="WP_345675479.1">
    <property type="nucleotide sequence ID" value="NZ_BAABHS010000007.1"/>
</dbReference>
<proteinExistence type="predicted"/>
<dbReference type="Pfam" id="PF01636">
    <property type="entry name" value="APH"/>
    <property type="match status" value="1"/>
</dbReference>
<dbReference type="SUPFAM" id="SSF56112">
    <property type="entry name" value="Protein kinase-like (PK-like)"/>
    <property type="match status" value="1"/>
</dbReference>
<dbReference type="PANTHER" id="PTHR40086">
    <property type="entry name" value="PHOSPHOTRANSFERASE YTMP-RELATED"/>
    <property type="match status" value="1"/>
</dbReference>
<dbReference type="InterPro" id="IPR052077">
    <property type="entry name" value="CcrZ_PhaseVar_Mediator"/>
</dbReference>
<dbReference type="Gene3D" id="3.30.200.20">
    <property type="entry name" value="Phosphorylase Kinase, domain 1"/>
    <property type="match status" value="1"/>
</dbReference>
<keyword evidence="3" id="KW-1185">Reference proteome</keyword>
<dbReference type="Gene3D" id="3.90.1200.10">
    <property type="match status" value="1"/>
</dbReference>
<organism evidence="2 3">
    <name type="scientific">Yinghuangia aomiensis</name>
    <dbReference type="NCBI Taxonomy" id="676205"/>
    <lineage>
        <taxon>Bacteria</taxon>
        <taxon>Bacillati</taxon>
        <taxon>Actinomycetota</taxon>
        <taxon>Actinomycetes</taxon>
        <taxon>Kitasatosporales</taxon>
        <taxon>Streptomycetaceae</taxon>
        <taxon>Yinghuangia</taxon>
    </lineage>
</organism>
<comment type="caution">
    <text evidence="2">The sequence shown here is derived from an EMBL/GenBank/DDBJ whole genome shotgun (WGS) entry which is preliminary data.</text>
</comment>
<dbReference type="InterPro" id="IPR002575">
    <property type="entry name" value="Aminoglycoside_PTrfase"/>
</dbReference>
<dbReference type="PANTHER" id="PTHR40086:SF1">
    <property type="entry name" value="CELL CYCLE REGULATOR CCRZ"/>
    <property type="match status" value="1"/>
</dbReference>